<name>A0A0F9J871_9ZZZZ</name>
<dbReference type="EMBL" id="LAZR01017035">
    <property type="protein sequence ID" value="KKM02056.1"/>
    <property type="molecule type" value="Genomic_DNA"/>
</dbReference>
<sequence>MTLAQIDYQMKAIQCRKELAELELELKVTRAHLTQLAGGSNKEQREAWVQIELQNNPVFAAIREKRAEAESWEAVVDALKASLRTDLVVALGGNLTDDQAIHTHLERMTHAVEEG</sequence>
<organism evidence="1">
    <name type="scientific">marine sediment metagenome</name>
    <dbReference type="NCBI Taxonomy" id="412755"/>
    <lineage>
        <taxon>unclassified sequences</taxon>
        <taxon>metagenomes</taxon>
        <taxon>ecological metagenomes</taxon>
    </lineage>
</organism>
<reference evidence="1" key="1">
    <citation type="journal article" date="2015" name="Nature">
        <title>Complex archaea that bridge the gap between prokaryotes and eukaryotes.</title>
        <authorList>
            <person name="Spang A."/>
            <person name="Saw J.H."/>
            <person name="Jorgensen S.L."/>
            <person name="Zaremba-Niedzwiedzka K."/>
            <person name="Martijn J."/>
            <person name="Lind A.E."/>
            <person name="van Eijk R."/>
            <person name="Schleper C."/>
            <person name="Guy L."/>
            <person name="Ettema T.J."/>
        </authorList>
    </citation>
    <scope>NUCLEOTIDE SEQUENCE</scope>
</reference>
<proteinExistence type="predicted"/>
<evidence type="ECO:0000313" key="1">
    <source>
        <dbReference type="EMBL" id="KKM02056.1"/>
    </source>
</evidence>
<accession>A0A0F9J871</accession>
<dbReference type="AlphaFoldDB" id="A0A0F9J871"/>
<comment type="caution">
    <text evidence="1">The sequence shown here is derived from an EMBL/GenBank/DDBJ whole genome shotgun (WGS) entry which is preliminary data.</text>
</comment>
<protein>
    <submittedName>
        <fullName evidence="1">Uncharacterized protein</fullName>
    </submittedName>
</protein>
<gene>
    <name evidence="1" type="ORF">LCGC14_1788250</name>
</gene>